<evidence type="ECO:0000256" key="14">
    <source>
        <dbReference type="PIRSR" id="PIRSR602403-1"/>
    </source>
</evidence>
<sequence length="1431" mass="159731">MSLTARPTRGIALARPTARFTARSSSILNNAQNNNINNNTFVTNIKAESSLDAFYSRVAPNAIHHNAGGSADVLEVGCHPGTRIEVIGRVEKWRDGQGGLTEPILWLSGPAGAGKTAIMQTIVERCNEQGVPQINFFFSGTDTSRNSLFPLVATLLHQIILLYPLVGEAVAAVLSANPLIFDAAPKEQLAQLIVAPLCSIQQSSASYRPPILLIDGLDECESDSRRGQREMLHALDQIRAAFSRISSPSHSLILDNKYSPESDIRLFVNDRFKRVRKMHPLAKTLDATWPSVKDIHDIVKKSSGQFIYAATVMRFILDSSASPMLSLEMTLFPRTSLPEQSGLALYAALDAMNGFRRGGTPLKSAIPSLEASNQAQIDDLVQRNRTLEHTNKKIAQQAEQEAARAKENIQELQRQWDHNQAQWKAGCEDLLSSYRIVQKKIEVDLERERSAVFREMKIAREEKLQRLHRDYKIKLFQMNEAELQRKIEDLEEDKAFLAEEYEDALRQEREKAAEYAAKLKEARESLAKVTRDRDAREAKFTKLQAEHSNLDASTSTLDSKLQRTQLLLEGAQLKVADLERNNDELKRANGDLSRQIERWESLENKGGQAAEKQHKKIIALELELRELKETLAAEQQNHEQASEKLVSKVEKYKNKCAEFMESNEEFEKDAEVNKKAIHELEKQVERLKAQLDAQESRRSVAEAESVDAENVPPKGKSIKLKVPSAEAGPSRSQIQVARKSTGGKPPPKNLQPVDEVQDSGSEVEEVAKDDAPAAKPKPKPKVKKAGGSELTAKRAGKAKAVDEVVNDDDEVEEVANAPTRKRPAPKRKLPEKDSNGAAEQDDDDVVVVEKPKKKAAAAPAKKKDTAAASKLKPKPVVEEVDDDDDKAPPKKKKKINLFPTTQAPGPFAFDSLTHFGDSGGLNIPSTLSPVKPDAMGEDRRIAGNCNPPIFLTVVSTCGIFYLTLALSVIAYRLSPYHPLAKHPGPTIMKITKLWGAYIAYKRQSHVYLKAMHDKYGPTIRIVNNRPKRDFHYRQGTLPQIFGSQGMPTGPMWTGRKFAQTKVQQESGFDNMIDLQDSTLHAQLRKPWNKAFSAEPLKTYEAALIRRIRQINTQLRVITDESIDGVGKIDASKWICYFVFDFINNNAFGGGFDLMKEGDKDRAFDSMEKALVLPEITQHVPWAYKFIRSLPGMGTSLGKFIEFGLGHALRRFGMEVKQKDLFSYMSEASGGNIERLQQEVDETFEEHTIPSFNIELDRDDEEQDVRYNEILTGMPYLNAVLNEGLRLFPAVPTGLQRAPAKGSGGKKTVLTSSCATISFLPEGNAITVPAYVMHRDAVHFSPSPDAFIPERWISSSSEDSDEKAASTTKLSNSRDAFISFSLGQQNCVGRPLALMEMRYLLATLVRNFEIEFDNSEVDMQQWNDGLEDIYIF</sequence>
<keyword evidence="10" id="KW-0560">Oxidoreductase</keyword>
<reference evidence="18 19" key="1">
    <citation type="journal article" date="2020" name="ISME J.">
        <title>Uncovering the hidden diversity of litter-decomposition mechanisms in mushroom-forming fungi.</title>
        <authorList>
            <person name="Floudas D."/>
            <person name="Bentzer J."/>
            <person name="Ahren D."/>
            <person name="Johansson T."/>
            <person name="Persson P."/>
            <person name="Tunlid A."/>
        </authorList>
    </citation>
    <scope>NUCLEOTIDE SEQUENCE [LARGE SCALE GENOMIC DNA]</scope>
    <source>
        <strain evidence="18 19">CBS 101986</strain>
    </source>
</reference>
<evidence type="ECO:0000256" key="1">
    <source>
        <dbReference type="ARBA" id="ARBA00001971"/>
    </source>
</evidence>
<gene>
    <name evidence="18" type="ORF">D9619_004837</name>
</gene>
<dbReference type="Gene3D" id="1.10.630.10">
    <property type="entry name" value="Cytochrome P450"/>
    <property type="match status" value="2"/>
</dbReference>
<dbReference type="GO" id="GO:0016020">
    <property type="term" value="C:membrane"/>
    <property type="evidence" value="ECO:0007669"/>
    <property type="project" value="UniProtKB-SubCell"/>
</dbReference>
<dbReference type="GO" id="GO:0005506">
    <property type="term" value="F:iron ion binding"/>
    <property type="evidence" value="ECO:0007669"/>
    <property type="project" value="InterPro"/>
</dbReference>
<evidence type="ECO:0000256" key="2">
    <source>
        <dbReference type="ARBA" id="ARBA00004370"/>
    </source>
</evidence>
<evidence type="ECO:0000256" key="10">
    <source>
        <dbReference type="ARBA" id="ARBA00023002"/>
    </source>
</evidence>
<dbReference type="EMBL" id="JAACJJ010000014">
    <property type="protein sequence ID" value="KAF5326939.1"/>
    <property type="molecule type" value="Genomic_DNA"/>
</dbReference>
<dbReference type="InterPro" id="IPR056884">
    <property type="entry name" value="NPHP3-like_N"/>
</dbReference>
<dbReference type="GO" id="GO:0020037">
    <property type="term" value="F:heme binding"/>
    <property type="evidence" value="ECO:0007669"/>
    <property type="project" value="InterPro"/>
</dbReference>
<dbReference type="Pfam" id="PF00067">
    <property type="entry name" value="p450"/>
    <property type="match status" value="1"/>
</dbReference>
<feature type="domain" description="NACHT" evidence="17">
    <location>
        <begin position="103"/>
        <end position="235"/>
    </location>
</feature>
<dbReference type="PRINTS" id="PR00465">
    <property type="entry name" value="EP450IV"/>
</dbReference>
<dbReference type="InterPro" id="IPR001128">
    <property type="entry name" value="Cyt_P450"/>
</dbReference>
<keyword evidence="19" id="KW-1185">Reference proteome</keyword>
<dbReference type="Pfam" id="PF24883">
    <property type="entry name" value="NPHP3_N"/>
    <property type="match status" value="1"/>
</dbReference>
<comment type="caution">
    <text evidence="18">The sequence shown here is derived from an EMBL/GenBank/DDBJ whole genome shotgun (WGS) entry which is preliminary data.</text>
</comment>
<dbReference type="InterPro" id="IPR002403">
    <property type="entry name" value="Cyt_P450_E_grp-IV"/>
</dbReference>
<dbReference type="PANTHER" id="PTHR24305">
    <property type="entry name" value="CYTOCHROME P450"/>
    <property type="match status" value="1"/>
</dbReference>
<name>A0A8H5F7V0_9AGAR</name>
<evidence type="ECO:0000256" key="16">
    <source>
        <dbReference type="SAM" id="MobiDB-lite"/>
    </source>
</evidence>
<evidence type="ECO:0000256" key="6">
    <source>
        <dbReference type="ARBA" id="ARBA00022692"/>
    </source>
</evidence>
<feature type="coiled-coil region" evidence="15">
    <location>
        <begin position="377"/>
        <end position="422"/>
    </location>
</feature>
<dbReference type="PANTHER" id="PTHR24305:SF166">
    <property type="entry name" value="CYTOCHROME P450 12A4, MITOCHONDRIAL-RELATED"/>
    <property type="match status" value="1"/>
</dbReference>
<evidence type="ECO:0000313" key="18">
    <source>
        <dbReference type="EMBL" id="KAF5326939.1"/>
    </source>
</evidence>
<dbReference type="SUPFAM" id="SSF48264">
    <property type="entry name" value="Cytochrome P450"/>
    <property type="match status" value="1"/>
</dbReference>
<protein>
    <recommendedName>
        <fullName evidence="17">NACHT domain-containing protein</fullName>
    </recommendedName>
</protein>
<evidence type="ECO:0000256" key="5">
    <source>
        <dbReference type="ARBA" id="ARBA00022617"/>
    </source>
</evidence>
<evidence type="ECO:0000313" key="19">
    <source>
        <dbReference type="Proteomes" id="UP000567179"/>
    </source>
</evidence>
<dbReference type="OrthoDB" id="6692864at2759"/>
<keyword evidence="7 14" id="KW-0479">Metal-binding</keyword>
<comment type="cofactor">
    <cofactor evidence="1 14">
        <name>heme</name>
        <dbReference type="ChEBI" id="CHEBI:30413"/>
    </cofactor>
</comment>
<dbReference type="PROSITE" id="PS50837">
    <property type="entry name" value="NACHT"/>
    <property type="match status" value="1"/>
</dbReference>
<organism evidence="18 19">
    <name type="scientific">Psilocybe cf. subviscida</name>
    <dbReference type="NCBI Taxonomy" id="2480587"/>
    <lineage>
        <taxon>Eukaryota</taxon>
        <taxon>Fungi</taxon>
        <taxon>Dikarya</taxon>
        <taxon>Basidiomycota</taxon>
        <taxon>Agaricomycotina</taxon>
        <taxon>Agaricomycetes</taxon>
        <taxon>Agaricomycetidae</taxon>
        <taxon>Agaricales</taxon>
        <taxon>Agaricineae</taxon>
        <taxon>Strophariaceae</taxon>
        <taxon>Psilocybe</taxon>
    </lineage>
</organism>
<feature type="binding site" description="axial binding residue" evidence="14">
    <location>
        <position position="1386"/>
    </location>
    <ligand>
        <name>heme</name>
        <dbReference type="ChEBI" id="CHEBI:30413"/>
    </ligand>
    <ligandPart>
        <name>Fe</name>
        <dbReference type="ChEBI" id="CHEBI:18248"/>
    </ligandPart>
</feature>
<evidence type="ECO:0000256" key="11">
    <source>
        <dbReference type="ARBA" id="ARBA00023004"/>
    </source>
</evidence>
<comment type="similarity">
    <text evidence="4">Belongs to the cytochrome P450 family.</text>
</comment>
<keyword evidence="15" id="KW-0175">Coiled coil</keyword>
<keyword evidence="9" id="KW-1133">Transmembrane helix</keyword>
<keyword evidence="13" id="KW-0472">Membrane</keyword>
<keyword evidence="5 14" id="KW-0349">Heme</keyword>
<dbReference type="Proteomes" id="UP000567179">
    <property type="component" value="Unassembled WGS sequence"/>
</dbReference>
<feature type="compositionally biased region" description="Acidic residues" evidence="16">
    <location>
        <begin position="804"/>
        <end position="813"/>
    </location>
</feature>
<dbReference type="InterPro" id="IPR036396">
    <property type="entry name" value="Cyt_P450_sf"/>
</dbReference>
<dbReference type="InterPro" id="IPR027417">
    <property type="entry name" value="P-loop_NTPase"/>
</dbReference>
<evidence type="ECO:0000256" key="4">
    <source>
        <dbReference type="ARBA" id="ARBA00010617"/>
    </source>
</evidence>
<dbReference type="SUPFAM" id="SSF52540">
    <property type="entry name" value="P-loop containing nucleoside triphosphate hydrolases"/>
    <property type="match status" value="1"/>
</dbReference>
<evidence type="ECO:0000256" key="9">
    <source>
        <dbReference type="ARBA" id="ARBA00022989"/>
    </source>
</evidence>
<keyword evidence="11 14" id="KW-0408">Iron</keyword>
<dbReference type="InterPro" id="IPR007111">
    <property type="entry name" value="NACHT_NTPase"/>
</dbReference>
<accession>A0A8H5F7V0</accession>
<evidence type="ECO:0000256" key="7">
    <source>
        <dbReference type="ARBA" id="ARBA00022723"/>
    </source>
</evidence>
<evidence type="ECO:0000256" key="8">
    <source>
        <dbReference type="ARBA" id="ARBA00022737"/>
    </source>
</evidence>
<dbReference type="Gene3D" id="3.40.50.300">
    <property type="entry name" value="P-loop containing nucleotide triphosphate hydrolases"/>
    <property type="match status" value="1"/>
</dbReference>
<dbReference type="GO" id="GO:0004497">
    <property type="term" value="F:monooxygenase activity"/>
    <property type="evidence" value="ECO:0007669"/>
    <property type="project" value="UniProtKB-KW"/>
</dbReference>
<keyword evidence="12" id="KW-0503">Monooxygenase</keyword>
<keyword evidence="6" id="KW-0812">Transmembrane</keyword>
<feature type="compositionally biased region" description="Basic and acidic residues" evidence="16">
    <location>
        <begin position="688"/>
        <end position="701"/>
    </location>
</feature>
<feature type="compositionally biased region" description="Acidic residues" evidence="16">
    <location>
        <begin position="755"/>
        <end position="764"/>
    </location>
</feature>
<dbReference type="InterPro" id="IPR050121">
    <property type="entry name" value="Cytochrome_P450_monoxygenase"/>
</dbReference>
<evidence type="ECO:0000256" key="3">
    <source>
        <dbReference type="ARBA" id="ARBA00004721"/>
    </source>
</evidence>
<comment type="pathway">
    <text evidence="3">Secondary metabolite biosynthesis; terpenoid biosynthesis.</text>
</comment>
<evidence type="ECO:0000256" key="13">
    <source>
        <dbReference type="ARBA" id="ARBA00023136"/>
    </source>
</evidence>
<evidence type="ECO:0000259" key="17">
    <source>
        <dbReference type="PROSITE" id="PS50837"/>
    </source>
</evidence>
<feature type="region of interest" description="Disordered" evidence="16">
    <location>
        <begin position="688"/>
        <end position="892"/>
    </location>
</feature>
<comment type="subcellular location">
    <subcellularLocation>
        <location evidence="2">Membrane</location>
    </subcellularLocation>
</comment>
<evidence type="ECO:0000256" key="15">
    <source>
        <dbReference type="SAM" id="Coils"/>
    </source>
</evidence>
<dbReference type="GO" id="GO:0016705">
    <property type="term" value="F:oxidoreductase activity, acting on paired donors, with incorporation or reduction of molecular oxygen"/>
    <property type="evidence" value="ECO:0007669"/>
    <property type="project" value="InterPro"/>
</dbReference>
<evidence type="ECO:0000256" key="12">
    <source>
        <dbReference type="ARBA" id="ARBA00023033"/>
    </source>
</evidence>
<keyword evidence="8" id="KW-0677">Repeat</keyword>
<proteinExistence type="inferred from homology"/>